<evidence type="ECO:0000259" key="4">
    <source>
        <dbReference type="Pfam" id="PF10145"/>
    </source>
</evidence>
<organism evidence="5 6">
    <name type="scientific">Clostridium amylolyticum</name>
    <dbReference type="NCBI Taxonomy" id="1121298"/>
    <lineage>
        <taxon>Bacteria</taxon>
        <taxon>Bacillati</taxon>
        <taxon>Bacillota</taxon>
        <taxon>Clostridia</taxon>
        <taxon>Eubacteriales</taxon>
        <taxon>Clostridiaceae</taxon>
        <taxon>Clostridium</taxon>
    </lineage>
</organism>
<sequence length="1003" mass="111698">MAKGNNEIKVKFSVFNQEFNSSMNQMREETSKLTKEFKLEQEQLKLNGSESDKLKSKVDYLSKAQDLAKKSVEETRAQLDKAKATYGENSTEVKSLEGKLLNAQIAEQKLANEVKLANDAFKDSQSKVKDYGKSLEEAGNKVGAFGEKATNIGKGFFKNVTVPIMAVGTASMLAFNEVDSGLDTITVKTGATGEAMTEFESVFNDIYGSMPFAAEAVGTAVGEVNTRFGLTGEALQSLSKDFLMFAEINDTDLNASIGKTNRLMQQWNIDSSKAPLLLDMITMSGQSTGISVDKLMDSIQQNGAALKSMGFNLEDSIILLSEFEANGVNSETALTALKKATVTYAKEGKSMTEGLQESVKKIKEAKTDTEALEEASRVFGARGATEMSTAIREGRIQLDKFGFKMEEFEGTVKDTFEGTQDPPDQMKVAMNNLNLALKDLAESIFEVLAPAIKWLGDKAKEFNAWFKELSPGVKKLIVTLGGIAAAIGPIIMFIGGIANGISKIFILAGKIAPLIAKLKAFGIGAKLSALGKTFVAVWATIKKALVAVKIALAGISMPVLIVIGVIAALAAGFIYLWKTNENFRKKVIEIWNSIKQAIANFWAWLVDLVTVKLPEGWNALMEWFNGIPQYFVDFWIWIKQKFTDGWQAIKDFFLITIPEWIENMKEWFFKLPENIALALGEFFGIVAKWAVDTWNKFVETCVNVYNSVVEWFQKLPGEVWTWLVNTYNNIKQWGIDTWNAFIETCKNVYFAVVDWFKKLPGEVWLWLVNTYNNIKQWAVDTYNSAAEGARKTIAGIIDWFKSLPWRIWEWLGKTIDKLKTFAINMKDEGINAAIEYKDGLIKWMKGIPEDMKQIGKDMIQGLWDGIFGGWGWLKNKVAWFTDKVSEGFRKGFDTHSPSRVMMEIGEYNTEGLAIGMEDKIKLAQKAATNVVNAVTGAMSPNNTTTPYVKGESIANYASTNNNNVQFIINAENSTPADTDRLVDKIMFKMNNRYTDNNLARGYK</sequence>
<keyword evidence="2" id="KW-0175">Coiled coil</keyword>
<dbReference type="STRING" id="1121298.SAMN05444401_3541"/>
<evidence type="ECO:0000313" key="6">
    <source>
        <dbReference type="Proteomes" id="UP000184080"/>
    </source>
</evidence>
<evidence type="ECO:0000313" key="5">
    <source>
        <dbReference type="EMBL" id="SHJ63943.1"/>
    </source>
</evidence>
<feature type="domain" description="Phage tail tape measure protein" evidence="4">
    <location>
        <begin position="209"/>
        <end position="367"/>
    </location>
</feature>
<dbReference type="PANTHER" id="PTHR37813">
    <property type="entry name" value="FELS-2 PROPHAGE PROTEIN"/>
    <property type="match status" value="1"/>
</dbReference>
<accession>A0A1M6KY63</accession>
<dbReference type="AlphaFoldDB" id="A0A1M6KY63"/>
<dbReference type="NCBIfam" id="TIGR01760">
    <property type="entry name" value="tape_meas_TP901"/>
    <property type="match status" value="1"/>
</dbReference>
<dbReference type="EMBL" id="FQZO01000006">
    <property type="protein sequence ID" value="SHJ63943.1"/>
    <property type="molecule type" value="Genomic_DNA"/>
</dbReference>
<reference evidence="5 6" key="1">
    <citation type="submission" date="2016-11" db="EMBL/GenBank/DDBJ databases">
        <authorList>
            <person name="Jaros S."/>
            <person name="Januszkiewicz K."/>
            <person name="Wedrychowicz H."/>
        </authorList>
    </citation>
    <scope>NUCLEOTIDE SEQUENCE [LARGE SCALE GENOMIC DNA]</scope>
    <source>
        <strain evidence="5 6">DSM 21864</strain>
    </source>
</reference>
<keyword evidence="6" id="KW-1185">Reference proteome</keyword>
<evidence type="ECO:0000256" key="1">
    <source>
        <dbReference type="ARBA" id="ARBA00022612"/>
    </source>
</evidence>
<name>A0A1M6KY63_9CLOT</name>
<dbReference type="Pfam" id="PF10145">
    <property type="entry name" value="PhageMin_Tail"/>
    <property type="match status" value="1"/>
</dbReference>
<evidence type="ECO:0000256" key="3">
    <source>
        <dbReference type="SAM" id="Phobius"/>
    </source>
</evidence>
<feature type="transmembrane region" description="Helical" evidence="3">
    <location>
        <begin position="553"/>
        <end position="577"/>
    </location>
</feature>
<keyword evidence="1" id="KW-1188">Viral release from host cell</keyword>
<dbReference type="Proteomes" id="UP000184080">
    <property type="component" value="Unassembled WGS sequence"/>
</dbReference>
<dbReference type="RefSeq" id="WP_073009794.1">
    <property type="nucleotide sequence ID" value="NZ_FQZO01000006.1"/>
</dbReference>
<evidence type="ECO:0000256" key="2">
    <source>
        <dbReference type="SAM" id="Coils"/>
    </source>
</evidence>
<dbReference type="PANTHER" id="PTHR37813:SF1">
    <property type="entry name" value="FELS-2 PROPHAGE PROTEIN"/>
    <property type="match status" value="1"/>
</dbReference>
<dbReference type="OrthoDB" id="1677957at2"/>
<protein>
    <submittedName>
        <fullName evidence="5">Phage tail tape measure protein, TP901 family, core region</fullName>
    </submittedName>
</protein>
<feature type="transmembrane region" description="Helical" evidence="3">
    <location>
        <begin position="476"/>
        <end position="499"/>
    </location>
</feature>
<proteinExistence type="predicted"/>
<feature type="transmembrane region" description="Helical" evidence="3">
    <location>
        <begin position="520"/>
        <end position="541"/>
    </location>
</feature>
<keyword evidence="3" id="KW-0472">Membrane</keyword>
<keyword evidence="3" id="KW-0812">Transmembrane</keyword>
<keyword evidence="3" id="KW-1133">Transmembrane helix</keyword>
<feature type="coiled-coil region" evidence="2">
    <location>
        <begin position="16"/>
        <end position="113"/>
    </location>
</feature>
<dbReference type="InterPro" id="IPR010090">
    <property type="entry name" value="Phage_tape_meas"/>
</dbReference>
<gene>
    <name evidence="5" type="ORF">SAMN05444401_3541</name>
</gene>